<dbReference type="PANTHER" id="PTHR10836:SF134">
    <property type="entry name" value="GLYCERALDEHYDE-3-PHOSPHATE DEHYDROGENASE (PHOSPHORYLATING)"/>
    <property type="match status" value="1"/>
</dbReference>
<dbReference type="InterPro" id="IPR020828">
    <property type="entry name" value="GlycerAld_3-P_DH_NAD(P)-bd"/>
</dbReference>
<dbReference type="Gene3D" id="3.30.360.10">
    <property type="entry name" value="Dihydrodipicolinate Reductase, domain 2"/>
    <property type="match status" value="1"/>
</dbReference>
<evidence type="ECO:0000256" key="2">
    <source>
        <dbReference type="ARBA" id="ARBA00005215"/>
    </source>
</evidence>
<dbReference type="SMART" id="SM00846">
    <property type="entry name" value="Gp_dh_N"/>
    <property type="match status" value="1"/>
</dbReference>
<dbReference type="UniPathway" id="UPA00109">
    <property type="reaction ID" value="UER00184"/>
</dbReference>
<dbReference type="EMBL" id="ML734580">
    <property type="protein sequence ID" value="KAB8248434.1"/>
    <property type="molecule type" value="Genomic_DNA"/>
</dbReference>
<dbReference type="InterPro" id="IPR036291">
    <property type="entry name" value="NAD(P)-bd_dom_sf"/>
</dbReference>
<evidence type="ECO:0000259" key="8">
    <source>
        <dbReference type="SMART" id="SM00846"/>
    </source>
</evidence>
<organism evidence="9">
    <name type="scientific">Aspergillus flavus</name>
    <dbReference type="NCBI Taxonomy" id="5059"/>
    <lineage>
        <taxon>Eukaryota</taxon>
        <taxon>Fungi</taxon>
        <taxon>Dikarya</taxon>
        <taxon>Ascomycota</taxon>
        <taxon>Pezizomycotina</taxon>
        <taxon>Eurotiomycetes</taxon>
        <taxon>Eurotiomycetidae</taxon>
        <taxon>Eurotiales</taxon>
        <taxon>Aspergillaceae</taxon>
        <taxon>Aspergillus</taxon>
        <taxon>Aspergillus subgen. Circumdati</taxon>
    </lineage>
</organism>
<evidence type="ECO:0000256" key="7">
    <source>
        <dbReference type="RuleBase" id="RU000397"/>
    </source>
</evidence>
<dbReference type="InterPro" id="IPR020831">
    <property type="entry name" value="GlycerAld/Erythrose_P_DH"/>
</dbReference>
<evidence type="ECO:0000256" key="3">
    <source>
        <dbReference type="ARBA" id="ARBA00007406"/>
    </source>
</evidence>
<accession>A0A5N6H3X3</accession>
<name>A0A5N6H3X3_ASPFL</name>
<evidence type="ECO:0000256" key="4">
    <source>
        <dbReference type="ARBA" id="ARBA00023002"/>
    </source>
</evidence>
<dbReference type="GO" id="GO:0047100">
    <property type="term" value="F:glyceraldehyde-3-phosphate dehydrogenase (NADP+) (phosphorylating) activity"/>
    <property type="evidence" value="ECO:0007669"/>
    <property type="project" value="UniProtKB-EC"/>
</dbReference>
<dbReference type="FunFam" id="3.30.360.10:FF:000002">
    <property type="entry name" value="Glyceraldehyde-3-phosphate dehydrogenase"/>
    <property type="match status" value="1"/>
</dbReference>
<dbReference type="InterPro" id="IPR020829">
    <property type="entry name" value="GlycerAld_3-P_DH_cat"/>
</dbReference>
<dbReference type="GO" id="GO:0005829">
    <property type="term" value="C:cytosol"/>
    <property type="evidence" value="ECO:0007669"/>
    <property type="project" value="TreeGrafter"/>
</dbReference>
<protein>
    <recommendedName>
        <fullName evidence="8">Glyceraldehyde 3-phosphate dehydrogenase NAD(P) binding domain-containing protein</fullName>
    </recommendedName>
</protein>
<dbReference type="SUPFAM" id="SSF55347">
    <property type="entry name" value="Glyceraldehyde-3-phosphate dehydrogenase-like, C-terminal domain"/>
    <property type="match status" value="1"/>
</dbReference>
<dbReference type="AlphaFoldDB" id="A0A5N6H3X3"/>
<sequence length="753" mass="84294">MAPSISDFPHSVASTQPSVCRNVLRASLNRTDLQIVAINHTCNTVQDLIYLIRYDSCMGKLSDDISIHALSDTLITINGRQIVLTSERDLQKLNWSAVGVDYVVECTGKFTKRDLALQHVTYGHAKRVVISAPSSDSPTYVYGVNSDNYRADEDRRVVSCASCTTNCVTPVLKVLHQQFGIVQGLLTTVHAATQSQQVLDGYSKKNRRLGRSVFDNIIPTTTGAAKAIATVLPELTGKVTGVSIRVPAPNVSMIDLTVTTEQPTSLAEIMAAFRRAAKTSLAGVLYVSDEELVSSDYKGNPNSAVVDAPACTELNPQFFKIMACIGEYINDDVFSKLALSKCSRRLQWLFDPTTVYSSIHISSIGTREVELIQYLWHRPDLAHLVHDANFGFARGFHPDYPSLTKACSPRWNSTIEHIVDDICESEREKASWNMRLRQLCEDAWLGVLLSRLNNLKSITLGYGDNQWLLTSILDKALLGRRPFSTATPFPLLQKVTLINYQGQFKYNPHFALGWFHLPAVRTIEGVNMWNSSGGMDVGTSNISRLIDRVSSVTEVVLSPAFFCRGMGDWIAACPKLEHFKVDIGVISDAPSSYIFDPREFRQGLAPRKKTLKALSIEFHNSYRRFRAKHRTMEVQHYLGRDDLPFGSFREFIVLEHLSMRHANLMRLPGVNIRDSHDAAPQCLITDVVQAFILGLISELRLLVRQHTTIIPQFKRIVLHLQEGELELAMLLIDDLKSECERMGIRLMVIGRSI</sequence>
<dbReference type="VEuPathDB" id="FungiDB:F9C07_2075165"/>
<dbReference type="PRINTS" id="PR00078">
    <property type="entry name" value="G3PDHDRGNASE"/>
</dbReference>
<evidence type="ECO:0000256" key="5">
    <source>
        <dbReference type="ARBA" id="ARBA00023152"/>
    </source>
</evidence>
<feature type="domain" description="Glyceraldehyde 3-phosphate dehydrogenase NAD(P) binding" evidence="8">
    <location>
        <begin position="19"/>
        <end position="163"/>
    </location>
</feature>
<dbReference type="Pfam" id="PF00044">
    <property type="entry name" value="Gp_dh_N"/>
    <property type="match status" value="1"/>
</dbReference>
<comment type="pathway">
    <text evidence="2">Carbohydrate biosynthesis; Calvin cycle.</text>
</comment>
<evidence type="ECO:0000256" key="6">
    <source>
        <dbReference type="ARBA" id="ARBA00052787"/>
    </source>
</evidence>
<dbReference type="FunFam" id="3.40.50.720:FF:000001">
    <property type="entry name" value="Glyceraldehyde-3-phosphate dehydrogenase"/>
    <property type="match status" value="1"/>
</dbReference>
<dbReference type="CDD" id="cd05214">
    <property type="entry name" value="GAPDH_I_N"/>
    <property type="match status" value="1"/>
</dbReference>
<dbReference type="Proteomes" id="UP000325434">
    <property type="component" value="Unassembled WGS sequence"/>
</dbReference>
<dbReference type="Pfam" id="PF02800">
    <property type="entry name" value="Gp_dh_C"/>
    <property type="match status" value="1"/>
</dbReference>
<dbReference type="VEuPathDB" id="FungiDB:AFLA_010398"/>
<comment type="catalytic activity">
    <reaction evidence="6">
        <text>D-glyceraldehyde 3-phosphate + phosphate + NADP(+) = (2R)-3-phospho-glyceroyl phosphate + NADPH + H(+)</text>
        <dbReference type="Rhea" id="RHEA:10296"/>
        <dbReference type="ChEBI" id="CHEBI:15378"/>
        <dbReference type="ChEBI" id="CHEBI:43474"/>
        <dbReference type="ChEBI" id="CHEBI:57604"/>
        <dbReference type="ChEBI" id="CHEBI:57783"/>
        <dbReference type="ChEBI" id="CHEBI:58349"/>
        <dbReference type="ChEBI" id="CHEBI:59776"/>
        <dbReference type="EC" id="1.2.1.13"/>
    </reaction>
</comment>
<gene>
    <name evidence="9" type="ORF">BDV35DRAFT_403595</name>
</gene>
<dbReference type="GO" id="GO:0051287">
    <property type="term" value="F:NAD binding"/>
    <property type="evidence" value="ECO:0007669"/>
    <property type="project" value="InterPro"/>
</dbReference>
<keyword evidence="5" id="KW-0324">Glycolysis</keyword>
<comment type="similarity">
    <text evidence="3 7">Belongs to the glyceraldehyde-3-phosphate dehydrogenase family.</text>
</comment>
<proteinExistence type="inferred from homology"/>
<reference evidence="9" key="1">
    <citation type="submission" date="2019-04" db="EMBL/GenBank/DDBJ databases">
        <title>Friends and foes A comparative genomics study of 23 Aspergillus species from section Flavi.</title>
        <authorList>
            <consortium name="DOE Joint Genome Institute"/>
            <person name="Kjaerbolling I."/>
            <person name="Vesth T."/>
            <person name="Frisvad J.C."/>
            <person name="Nybo J.L."/>
            <person name="Theobald S."/>
            <person name="Kildgaard S."/>
            <person name="Isbrandt T."/>
            <person name="Kuo A."/>
            <person name="Sato A."/>
            <person name="Lyhne E.K."/>
            <person name="Kogle M.E."/>
            <person name="Wiebenga A."/>
            <person name="Kun R.S."/>
            <person name="Lubbers R.J."/>
            <person name="Makela M.R."/>
            <person name="Barry K."/>
            <person name="Chovatia M."/>
            <person name="Clum A."/>
            <person name="Daum C."/>
            <person name="Haridas S."/>
            <person name="He G."/>
            <person name="LaButti K."/>
            <person name="Lipzen A."/>
            <person name="Mondo S."/>
            <person name="Riley R."/>
            <person name="Salamov A."/>
            <person name="Simmons B.A."/>
            <person name="Magnuson J.K."/>
            <person name="Henrissat B."/>
            <person name="Mortensen U.H."/>
            <person name="Larsen T.O."/>
            <person name="Devries R.P."/>
            <person name="Grigoriev I.V."/>
            <person name="Machida M."/>
            <person name="Baker S.E."/>
            <person name="Andersen M.R."/>
        </authorList>
    </citation>
    <scope>NUCLEOTIDE SEQUENCE [LARGE SCALE GENOMIC DNA]</scope>
    <source>
        <strain evidence="9">CBS 121.62</strain>
    </source>
</reference>
<comment type="pathway">
    <text evidence="1">Carbohydrate degradation; glycolysis; pyruvate from D-glyceraldehyde 3-phosphate: step 1/5.</text>
</comment>
<dbReference type="Gene3D" id="3.40.50.720">
    <property type="entry name" value="NAD(P)-binding Rossmann-like Domain"/>
    <property type="match status" value="1"/>
</dbReference>
<dbReference type="GO" id="GO:0004365">
    <property type="term" value="F:glyceraldehyde-3-phosphate dehydrogenase (NAD+) (phosphorylating) activity"/>
    <property type="evidence" value="ECO:0007669"/>
    <property type="project" value="TreeGrafter"/>
</dbReference>
<keyword evidence="4" id="KW-0560">Oxidoreductase</keyword>
<dbReference type="SUPFAM" id="SSF51735">
    <property type="entry name" value="NAD(P)-binding Rossmann-fold domains"/>
    <property type="match status" value="1"/>
</dbReference>
<evidence type="ECO:0000256" key="1">
    <source>
        <dbReference type="ARBA" id="ARBA00004869"/>
    </source>
</evidence>
<evidence type="ECO:0000313" key="9">
    <source>
        <dbReference type="EMBL" id="KAB8248434.1"/>
    </source>
</evidence>
<dbReference type="CDD" id="cd18126">
    <property type="entry name" value="GAPDH_I_C"/>
    <property type="match status" value="1"/>
</dbReference>
<dbReference type="PANTHER" id="PTHR10836">
    <property type="entry name" value="GLYCERALDEHYDE 3-PHOSPHATE DEHYDROGENASE"/>
    <property type="match status" value="1"/>
</dbReference>
<dbReference type="GO" id="GO:0006096">
    <property type="term" value="P:glycolytic process"/>
    <property type="evidence" value="ECO:0007669"/>
    <property type="project" value="UniProtKB-UniPathway"/>
</dbReference>